<feature type="compositionally biased region" description="Basic and acidic residues" evidence="1">
    <location>
        <begin position="77"/>
        <end position="86"/>
    </location>
</feature>
<feature type="region of interest" description="Disordered" evidence="1">
    <location>
        <begin position="48"/>
        <end position="86"/>
    </location>
</feature>
<name>A0A1G9AI42_ACTMZ</name>
<evidence type="ECO:0000313" key="3">
    <source>
        <dbReference type="Proteomes" id="UP000199213"/>
    </source>
</evidence>
<evidence type="ECO:0000313" key="2">
    <source>
        <dbReference type="EMBL" id="SDK27036.1"/>
    </source>
</evidence>
<proteinExistence type="predicted"/>
<reference evidence="3" key="1">
    <citation type="submission" date="2016-10" db="EMBL/GenBank/DDBJ databases">
        <authorList>
            <person name="Varghese N."/>
            <person name="Submissions S."/>
        </authorList>
    </citation>
    <scope>NUCLEOTIDE SEQUENCE [LARGE SCALE GENOMIC DNA]</scope>
    <source>
        <strain evidence="3">DSM 45460</strain>
    </source>
</reference>
<sequence length="86" mass="9548">MAADRRHDTPMATPQVGQRMFGLLGHGDVVHPDHRRRAIASQRLRTAFVPQSGDTHETRAERHLPGDVETGTANPLDYRRGPTVEA</sequence>
<dbReference type="AlphaFoldDB" id="A0A1G9AI42"/>
<keyword evidence="3" id="KW-1185">Reference proteome</keyword>
<feature type="compositionally biased region" description="Basic and acidic residues" evidence="1">
    <location>
        <begin position="54"/>
        <end position="66"/>
    </location>
</feature>
<gene>
    <name evidence="2" type="ORF">SAMN04487820_10665</name>
</gene>
<dbReference type="EMBL" id="FNFM01000006">
    <property type="protein sequence ID" value="SDK27036.1"/>
    <property type="molecule type" value="Genomic_DNA"/>
</dbReference>
<dbReference type="Proteomes" id="UP000199213">
    <property type="component" value="Unassembled WGS sequence"/>
</dbReference>
<accession>A0A1G9AI42</accession>
<protein>
    <submittedName>
        <fullName evidence="2">Uncharacterized protein</fullName>
    </submittedName>
</protein>
<evidence type="ECO:0000256" key="1">
    <source>
        <dbReference type="SAM" id="MobiDB-lite"/>
    </source>
</evidence>
<organism evidence="2 3">
    <name type="scientific">Actinopolyspora mzabensis</name>
    <dbReference type="NCBI Taxonomy" id="995066"/>
    <lineage>
        <taxon>Bacteria</taxon>
        <taxon>Bacillati</taxon>
        <taxon>Actinomycetota</taxon>
        <taxon>Actinomycetes</taxon>
        <taxon>Actinopolysporales</taxon>
        <taxon>Actinopolysporaceae</taxon>
        <taxon>Actinopolyspora</taxon>
    </lineage>
</organism>